<keyword evidence="1" id="KW-1133">Transmembrane helix</keyword>
<evidence type="ECO:0000313" key="2">
    <source>
        <dbReference type="EMBL" id="PIR74063.1"/>
    </source>
</evidence>
<feature type="transmembrane region" description="Helical" evidence="1">
    <location>
        <begin position="29"/>
        <end position="50"/>
    </location>
</feature>
<dbReference type="Proteomes" id="UP000230154">
    <property type="component" value="Unassembled WGS sequence"/>
</dbReference>
<feature type="transmembrane region" description="Helical" evidence="1">
    <location>
        <begin position="6"/>
        <end position="22"/>
    </location>
</feature>
<proteinExistence type="predicted"/>
<name>A0A2H0TPH4_9BACT</name>
<organism evidence="2 3">
    <name type="scientific">Candidatus Magasanikbacteria bacterium CG10_big_fil_rev_8_21_14_0_10_47_10</name>
    <dbReference type="NCBI Taxonomy" id="1974652"/>
    <lineage>
        <taxon>Bacteria</taxon>
        <taxon>Candidatus Magasanikiibacteriota</taxon>
    </lineage>
</organism>
<dbReference type="EMBL" id="PFCB01000030">
    <property type="protein sequence ID" value="PIR74063.1"/>
    <property type="molecule type" value="Genomic_DNA"/>
</dbReference>
<sequence length="142" mass="15819">MSPILSIIVAISLLFVLHLLVKQVTGWRYCAICASVSLTWLGLLALYWLGRFDHPALIGVLMGQSVVGVYYLLEKKVPEAWHVFRLPYLLTTTVVVYALLGLLTQAVHVFGTLAVLWIVFGVAFVNSRSGWAKKIVACCKNW</sequence>
<feature type="transmembrane region" description="Helical" evidence="1">
    <location>
        <begin position="56"/>
        <end position="73"/>
    </location>
</feature>
<protein>
    <submittedName>
        <fullName evidence="2">Uncharacterized protein</fullName>
    </submittedName>
</protein>
<reference evidence="3" key="1">
    <citation type="submission" date="2017-09" db="EMBL/GenBank/DDBJ databases">
        <title>Depth-based differentiation of microbial function through sediment-hosted aquifers and enrichment of novel symbionts in the deep terrestrial subsurface.</title>
        <authorList>
            <person name="Probst A.J."/>
            <person name="Ladd B."/>
            <person name="Jarett J.K."/>
            <person name="Geller-Mcgrath D.E."/>
            <person name="Sieber C.M.K."/>
            <person name="Emerson J.B."/>
            <person name="Anantharaman K."/>
            <person name="Thomas B.C."/>
            <person name="Malmstrom R."/>
            <person name="Stieglmeier M."/>
            <person name="Klingl A."/>
            <person name="Woyke T."/>
            <person name="Ryan C.M."/>
            <person name="Banfield J.F."/>
        </authorList>
    </citation>
    <scope>NUCLEOTIDE SEQUENCE [LARGE SCALE GENOMIC DNA]</scope>
</reference>
<evidence type="ECO:0000313" key="3">
    <source>
        <dbReference type="Proteomes" id="UP000230154"/>
    </source>
</evidence>
<gene>
    <name evidence="2" type="ORF">COU35_04440</name>
</gene>
<evidence type="ECO:0000256" key="1">
    <source>
        <dbReference type="SAM" id="Phobius"/>
    </source>
</evidence>
<dbReference type="AlphaFoldDB" id="A0A2H0TPH4"/>
<feature type="transmembrane region" description="Helical" evidence="1">
    <location>
        <begin position="80"/>
        <end position="100"/>
    </location>
</feature>
<accession>A0A2H0TPH4</accession>
<keyword evidence="1" id="KW-0812">Transmembrane</keyword>
<keyword evidence="1" id="KW-0472">Membrane</keyword>
<feature type="transmembrane region" description="Helical" evidence="1">
    <location>
        <begin position="106"/>
        <end position="125"/>
    </location>
</feature>
<comment type="caution">
    <text evidence="2">The sequence shown here is derived from an EMBL/GenBank/DDBJ whole genome shotgun (WGS) entry which is preliminary data.</text>
</comment>